<evidence type="ECO:0000313" key="1">
    <source>
        <dbReference type="EMBL" id="RMS06270.1"/>
    </source>
</evidence>
<comment type="caution">
    <text evidence="1">The sequence shown here is derived from an EMBL/GenBank/DDBJ whole genome shotgun (WGS) entry which is preliminary data.</text>
</comment>
<organism evidence="1 2">
    <name type="scientific">Pseudomonas coronafaciens pv. garcae</name>
    <dbReference type="NCBI Taxonomy" id="251653"/>
    <lineage>
        <taxon>Bacteria</taxon>
        <taxon>Pseudomonadati</taxon>
        <taxon>Pseudomonadota</taxon>
        <taxon>Gammaproteobacteria</taxon>
        <taxon>Pseudomonadales</taxon>
        <taxon>Pseudomonadaceae</taxon>
        <taxon>Pseudomonas</taxon>
        <taxon>Pseudomonas coronafaciens</taxon>
    </lineage>
</organism>
<evidence type="ECO:0000313" key="2">
    <source>
        <dbReference type="Proteomes" id="UP000272613"/>
    </source>
</evidence>
<sequence>MNGLMYRFCSLDKLLGRDDEPGELVKLEIYFSEPSQLNDPLEGYKDIYWSGDLIVWENLIRHYIRSMLRHAVIQLQHLSVDEPVPMEILVRDYDCPIPLLVEESIMAVQDRVFSFSEVSSYLEALADFRQVRVQELEFHLKVLHRIILHAIFYQFERCGYLPFSANQVVDNVDEDLVTCKKTAESLRDSGSKGFSEDEYEKSYGLTLGGKIDYMNDVQRSNWFFLAVEFPGAFASALESLVHPPWYTACFMSECSNSSVWGAYGSNHTGICLIYNTGSLEEQNPSLRIKVPVGVSANGVIKEVRSVALHKVDYERAFPKIDFFNFLGALPVPVLNAFWYSDSSGNLSACGKDVGTPAWRQEYIRSVIEVNTTKLKDWDYEKEYRALLTPFLIDLEDPLSRKCVYDFDSLNGLIFGIKTPAAQKMKAISIVKALCKAHNRNGFNFYQARYNPTANKITHHLIDVNLEC</sequence>
<accession>A0AB37QVJ9</accession>
<name>A0AB37QVJ9_9PSED</name>
<dbReference type="EMBL" id="RBSH01000026">
    <property type="protein sequence ID" value="RMS06270.1"/>
    <property type="molecule type" value="Genomic_DNA"/>
</dbReference>
<dbReference type="Proteomes" id="UP000272613">
    <property type="component" value="Unassembled WGS sequence"/>
</dbReference>
<proteinExistence type="predicted"/>
<dbReference type="AlphaFoldDB" id="A0AB37QVJ9"/>
<reference evidence="1 2" key="1">
    <citation type="submission" date="2018-08" db="EMBL/GenBank/DDBJ databases">
        <title>Recombination of ecologically and evolutionarily significant loci maintains genetic cohesion in the Pseudomonas syringae species complex.</title>
        <authorList>
            <person name="Dillon M."/>
            <person name="Thakur S."/>
            <person name="Almeida R.N.D."/>
            <person name="Weir B.S."/>
            <person name="Guttman D.S."/>
        </authorList>
    </citation>
    <scope>NUCLEOTIDE SEQUENCE [LARGE SCALE GENOMIC DNA]</scope>
    <source>
        <strain evidence="1 2">ICMP 5019</strain>
    </source>
</reference>
<protein>
    <recommendedName>
        <fullName evidence="3">DUF2971 domain-containing protein</fullName>
    </recommendedName>
</protein>
<dbReference type="RefSeq" id="WP_024670658.1">
    <property type="nucleotide sequence ID" value="NZ_RBSH01000026.1"/>
</dbReference>
<gene>
    <name evidence="1" type="ORF">ALP74_01329</name>
</gene>
<evidence type="ECO:0008006" key="3">
    <source>
        <dbReference type="Google" id="ProtNLM"/>
    </source>
</evidence>